<reference evidence="4 5" key="1">
    <citation type="journal article" date="2010" name="DNA Res.">
        <title>Genome sequence of Kitasatospora setae NBRC 14216T: an evolutionary snapshot of the family Streptomycetaceae.</title>
        <authorList>
            <person name="Ichikawa N."/>
            <person name="Oguchi A."/>
            <person name="Ikeda H."/>
            <person name="Ishikawa J."/>
            <person name="Kitani S."/>
            <person name="Watanabe Y."/>
            <person name="Nakamura S."/>
            <person name="Katano Y."/>
            <person name="Kishi E."/>
            <person name="Sasagawa M."/>
            <person name="Ankai A."/>
            <person name="Fukui S."/>
            <person name="Hashimoto Y."/>
            <person name="Kamata S."/>
            <person name="Otoguro M."/>
            <person name="Tanikawa S."/>
            <person name="Nihira T."/>
            <person name="Horinouchi S."/>
            <person name="Ohnishi Y."/>
            <person name="Hayakawa M."/>
            <person name="Kuzuyama T."/>
            <person name="Arisawa A."/>
            <person name="Nomoto F."/>
            <person name="Miura H."/>
            <person name="Takahashi Y."/>
            <person name="Fujita N."/>
        </authorList>
    </citation>
    <scope>NUCLEOTIDE SEQUENCE [LARGE SCALE GENOMIC DNA]</scope>
    <source>
        <strain evidence="5">ATCC 33774 / DSM 43861 / JCM 3304 / KCC A-0304 / NBRC 14216 / KM-6054</strain>
    </source>
</reference>
<accession>E4N3U9</accession>
<dbReference type="EMBL" id="AP010968">
    <property type="protein sequence ID" value="BAJ31580.1"/>
    <property type="molecule type" value="Genomic_DNA"/>
</dbReference>
<proteinExistence type="predicted"/>
<dbReference type="PROSITE" id="PS00012">
    <property type="entry name" value="PHOSPHOPANTETHEINE"/>
    <property type="match status" value="1"/>
</dbReference>
<dbReference type="PROSITE" id="PS50075">
    <property type="entry name" value="CARRIER"/>
    <property type="match status" value="1"/>
</dbReference>
<sequence length="88" mass="9617">MKAFSSSALEDLMQLCLPPDRRLAADGEELLDLSFRALGFDSLAMVELADRLQEALRVPVPTEAMDRIATPRAALAYVERLLAAGERG</sequence>
<dbReference type="PATRIC" id="fig|452652.3.peg.5818"/>
<dbReference type="InterPro" id="IPR036736">
    <property type="entry name" value="ACP-like_sf"/>
</dbReference>
<protein>
    <recommendedName>
        <fullName evidence="3">Carrier domain-containing protein</fullName>
    </recommendedName>
</protein>
<dbReference type="STRING" id="452652.KSE_58090"/>
<dbReference type="HOGENOM" id="CLU_108696_12_0_11"/>
<dbReference type="KEGG" id="ksk:KSE_58090"/>
<dbReference type="InterPro" id="IPR009081">
    <property type="entry name" value="PP-bd_ACP"/>
</dbReference>
<evidence type="ECO:0000313" key="4">
    <source>
        <dbReference type="EMBL" id="BAJ31580.1"/>
    </source>
</evidence>
<keyword evidence="2" id="KW-0597">Phosphoprotein</keyword>
<evidence type="ECO:0000259" key="3">
    <source>
        <dbReference type="PROSITE" id="PS50075"/>
    </source>
</evidence>
<dbReference type="Gene3D" id="1.10.1200.10">
    <property type="entry name" value="ACP-like"/>
    <property type="match status" value="1"/>
</dbReference>
<evidence type="ECO:0000256" key="1">
    <source>
        <dbReference type="ARBA" id="ARBA00022450"/>
    </source>
</evidence>
<evidence type="ECO:0000313" key="5">
    <source>
        <dbReference type="Proteomes" id="UP000007076"/>
    </source>
</evidence>
<dbReference type="InterPro" id="IPR006162">
    <property type="entry name" value="Ppantetheine_attach_site"/>
</dbReference>
<dbReference type="AlphaFoldDB" id="E4N3U9"/>
<keyword evidence="1" id="KW-0596">Phosphopantetheine</keyword>
<keyword evidence="5" id="KW-1185">Reference proteome</keyword>
<feature type="domain" description="Carrier" evidence="3">
    <location>
        <begin position="7"/>
        <end position="82"/>
    </location>
</feature>
<gene>
    <name evidence="4" type="ordered locus">KSE_58090</name>
</gene>
<dbReference type="eggNOG" id="COG0236">
    <property type="taxonomic scope" value="Bacteria"/>
</dbReference>
<name>E4N3U9_KITSK</name>
<dbReference type="Pfam" id="PF00550">
    <property type="entry name" value="PP-binding"/>
    <property type="match status" value="1"/>
</dbReference>
<dbReference type="RefSeq" id="WP_014138877.1">
    <property type="nucleotide sequence ID" value="NC_016109.1"/>
</dbReference>
<dbReference type="SUPFAM" id="SSF47336">
    <property type="entry name" value="ACP-like"/>
    <property type="match status" value="1"/>
</dbReference>
<organism evidence="4 5">
    <name type="scientific">Kitasatospora setae (strain ATCC 33774 / DSM 43861 / JCM 3304 / KCC A-0304 / NBRC 14216 / KM-6054)</name>
    <name type="common">Streptomyces setae</name>
    <dbReference type="NCBI Taxonomy" id="452652"/>
    <lineage>
        <taxon>Bacteria</taxon>
        <taxon>Bacillati</taxon>
        <taxon>Actinomycetota</taxon>
        <taxon>Actinomycetes</taxon>
        <taxon>Kitasatosporales</taxon>
        <taxon>Streptomycetaceae</taxon>
        <taxon>Kitasatospora</taxon>
    </lineage>
</organism>
<evidence type="ECO:0000256" key="2">
    <source>
        <dbReference type="ARBA" id="ARBA00022553"/>
    </source>
</evidence>
<dbReference type="Proteomes" id="UP000007076">
    <property type="component" value="Chromosome"/>
</dbReference>